<name>A0A5B7EIF3_PORTR</name>
<evidence type="ECO:0000313" key="2">
    <source>
        <dbReference type="EMBL" id="MPC33952.1"/>
    </source>
</evidence>
<feature type="region of interest" description="Disordered" evidence="1">
    <location>
        <begin position="43"/>
        <end position="87"/>
    </location>
</feature>
<keyword evidence="3" id="KW-1185">Reference proteome</keyword>
<reference evidence="2 3" key="1">
    <citation type="submission" date="2019-05" db="EMBL/GenBank/DDBJ databases">
        <title>Another draft genome of Portunus trituberculatus and its Hox gene families provides insights of decapod evolution.</title>
        <authorList>
            <person name="Jeong J.-H."/>
            <person name="Song I."/>
            <person name="Kim S."/>
            <person name="Choi T."/>
            <person name="Kim D."/>
            <person name="Ryu S."/>
            <person name="Kim W."/>
        </authorList>
    </citation>
    <scope>NUCLEOTIDE SEQUENCE [LARGE SCALE GENOMIC DNA]</scope>
    <source>
        <tissue evidence="2">Muscle</tissue>
    </source>
</reference>
<dbReference type="Proteomes" id="UP000324222">
    <property type="component" value="Unassembled WGS sequence"/>
</dbReference>
<organism evidence="2 3">
    <name type="scientific">Portunus trituberculatus</name>
    <name type="common">Swimming crab</name>
    <name type="synonym">Neptunus trituberculatus</name>
    <dbReference type="NCBI Taxonomy" id="210409"/>
    <lineage>
        <taxon>Eukaryota</taxon>
        <taxon>Metazoa</taxon>
        <taxon>Ecdysozoa</taxon>
        <taxon>Arthropoda</taxon>
        <taxon>Crustacea</taxon>
        <taxon>Multicrustacea</taxon>
        <taxon>Malacostraca</taxon>
        <taxon>Eumalacostraca</taxon>
        <taxon>Eucarida</taxon>
        <taxon>Decapoda</taxon>
        <taxon>Pleocyemata</taxon>
        <taxon>Brachyura</taxon>
        <taxon>Eubrachyura</taxon>
        <taxon>Portunoidea</taxon>
        <taxon>Portunidae</taxon>
        <taxon>Portuninae</taxon>
        <taxon>Portunus</taxon>
    </lineage>
</organism>
<gene>
    <name evidence="2" type="ORF">E2C01_027322</name>
</gene>
<dbReference type="AlphaFoldDB" id="A0A5B7EIF3"/>
<comment type="caution">
    <text evidence="2">The sequence shown here is derived from an EMBL/GenBank/DDBJ whole genome shotgun (WGS) entry which is preliminary data.</text>
</comment>
<accession>A0A5B7EIF3</accession>
<evidence type="ECO:0000256" key="1">
    <source>
        <dbReference type="SAM" id="MobiDB-lite"/>
    </source>
</evidence>
<evidence type="ECO:0000313" key="3">
    <source>
        <dbReference type="Proteomes" id="UP000324222"/>
    </source>
</evidence>
<protein>
    <submittedName>
        <fullName evidence="2">Uncharacterized protein</fullName>
    </submittedName>
</protein>
<sequence>MLYITVSPTQRWKVVASDFTMSNSATSPVSITSIPQVSHHVTGRQILNESGIRTGDSRRERERERERKDTRGPFSLALAKAAEPDRT</sequence>
<feature type="compositionally biased region" description="Basic and acidic residues" evidence="1">
    <location>
        <begin position="55"/>
        <end position="71"/>
    </location>
</feature>
<proteinExistence type="predicted"/>
<dbReference type="EMBL" id="VSRR010002945">
    <property type="protein sequence ID" value="MPC33952.1"/>
    <property type="molecule type" value="Genomic_DNA"/>
</dbReference>